<sequence>MVFIYGRINVCTTFKVKDYLQGDVKVTYKPS</sequence>
<accession>A0A382ELE6</accession>
<evidence type="ECO:0000313" key="1">
    <source>
        <dbReference type="EMBL" id="SVB51520.1"/>
    </source>
</evidence>
<name>A0A382ELE6_9ZZZZ</name>
<dbReference type="AlphaFoldDB" id="A0A382ELE6"/>
<dbReference type="EMBL" id="UINC01045134">
    <property type="protein sequence ID" value="SVB51520.1"/>
    <property type="molecule type" value="Genomic_DNA"/>
</dbReference>
<reference evidence="1" key="1">
    <citation type="submission" date="2018-05" db="EMBL/GenBank/DDBJ databases">
        <authorList>
            <person name="Lanie J.A."/>
            <person name="Ng W.-L."/>
            <person name="Kazmierczak K.M."/>
            <person name="Andrzejewski T.M."/>
            <person name="Davidsen T.M."/>
            <person name="Wayne K.J."/>
            <person name="Tettelin H."/>
            <person name="Glass J.I."/>
            <person name="Rusch D."/>
            <person name="Podicherti R."/>
            <person name="Tsui H.-C.T."/>
            <person name="Winkler M.E."/>
        </authorList>
    </citation>
    <scope>NUCLEOTIDE SEQUENCE</scope>
</reference>
<protein>
    <submittedName>
        <fullName evidence="1">Uncharacterized protein</fullName>
    </submittedName>
</protein>
<organism evidence="1">
    <name type="scientific">marine metagenome</name>
    <dbReference type="NCBI Taxonomy" id="408172"/>
    <lineage>
        <taxon>unclassified sequences</taxon>
        <taxon>metagenomes</taxon>
        <taxon>ecological metagenomes</taxon>
    </lineage>
</organism>
<gene>
    <name evidence="1" type="ORF">METZ01_LOCUS204374</name>
</gene>
<proteinExistence type="predicted"/>